<protein>
    <submittedName>
        <fullName evidence="1">Uncharacterized protein</fullName>
    </submittedName>
</protein>
<name>A0AA38FC47_TAXCH</name>
<reference evidence="1 2" key="1">
    <citation type="journal article" date="2021" name="Nat. Plants">
        <title>The Taxus genome provides insights into paclitaxel biosynthesis.</title>
        <authorList>
            <person name="Xiong X."/>
            <person name="Gou J."/>
            <person name="Liao Q."/>
            <person name="Li Y."/>
            <person name="Zhou Q."/>
            <person name="Bi G."/>
            <person name="Li C."/>
            <person name="Du R."/>
            <person name="Wang X."/>
            <person name="Sun T."/>
            <person name="Guo L."/>
            <person name="Liang H."/>
            <person name="Lu P."/>
            <person name="Wu Y."/>
            <person name="Zhang Z."/>
            <person name="Ro D.K."/>
            <person name="Shang Y."/>
            <person name="Huang S."/>
            <person name="Yan J."/>
        </authorList>
    </citation>
    <scope>NUCLEOTIDE SEQUENCE [LARGE SCALE GENOMIC DNA]</scope>
    <source>
        <strain evidence="1">Ta-2019</strain>
    </source>
</reference>
<dbReference type="Proteomes" id="UP000824469">
    <property type="component" value="Unassembled WGS sequence"/>
</dbReference>
<dbReference type="AlphaFoldDB" id="A0AA38FC47"/>
<evidence type="ECO:0000313" key="2">
    <source>
        <dbReference type="Proteomes" id="UP000824469"/>
    </source>
</evidence>
<feature type="non-terminal residue" evidence="1">
    <location>
        <position position="194"/>
    </location>
</feature>
<comment type="caution">
    <text evidence="1">The sequence shown here is derived from an EMBL/GenBank/DDBJ whole genome shotgun (WGS) entry which is preliminary data.</text>
</comment>
<proteinExistence type="predicted"/>
<keyword evidence="2" id="KW-1185">Reference proteome</keyword>
<dbReference type="EMBL" id="JAHRHJ020000011">
    <property type="protein sequence ID" value="KAH9295871.1"/>
    <property type="molecule type" value="Genomic_DNA"/>
</dbReference>
<gene>
    <name evidence="1" type="ORF">KI387_039459</name>
</gene>
<evidence type="ECO:0000313" key="1">
    <source>
        <dbReference type="EMBL" id="KAH9295871.1"/>
    </source>
</evidence>
<feature type="non-terminal residue" evidence="1">
    <location>
        <position position="1"/>
    </location>
</feature>
<sequence length="194" mass="22337">WHSLGEHTLNYQSMKISHIDKGKKVSMQGMLPETLEICYLVEDTISCEPYFCPLSKITADWKALISAEYAKHKFASDVFEGEIRDEKYKVTSKMDKVCNISMKNIIFRSPFIILADWHKEAAIMKDNFQIFKALWVTIEALSAMVTSIGSDMQIFRYRLSNSRRLGAAVDGQPGNQVWVFQTPHLRQPKDLLQQ</sequence>
<organism evidence="1 2">
    <name type="scientific">Taxus chinensis</name>
    <name type="common">Chinese yew</name>
    <name type="synonym">Taxus wallichiana var. chinensis</name>
    <dbReference type="NCBI Taxonomy" id="29808"/>
    <lineage>
        <taxon>Eukaryota</taxon>
        <taxon>Viridiplantae</taxon>
        <taxon>Streptophyta</taxon>
        <taxon>Embryophyta</taxon>
        <taxon>Tracheophyta</taxon>
        <taxon>Spermatophyta</taxon>
        <taxon>Pinopsida</taxon>
        <taxon>Pinidae</taxon>
        <taxon>Conifers II</taxon>
        <taxon>Cupressales</taxon>
        <taxon>Taxaceae</taxon>
        <taxon>Taxus</taxon>
    </lineage>
</organism>
<accession>A0AA38FC47</accession>